<dbReference type="InterPro" id="IPR005119">
    <property type="entry name" value="LysR_subst-bd"/>
</dbReference>
<dbReference type="AlphaFoldDB" id="C0CLF6"/>
<dbReference type="Gene3D" id="3.40.190.290">
    <property type="match status" value="1"/>
</dbReference>
<dbReference type="Proteomes" id="UP000003100">
    <property type="component" value="Unassembled WGS sequence"/>
</dbReference>
<dbReference type="Gene3D" id="1.10.10.10">
    <property type="entry name" value="Winged helix-like DNA-binding domain superfamily/Winged helix DNA-binding domain"/>
    <property type="match status" value="1"/>
</dbReference>
<evidence type="ECO:0000256" key="1">
    <source>
        <dbReference type="ARBA" id="ARBA00009437"/>
    </source>
</evidence>
<dbReference type="PANTHER" id="PTHR30126:SF64">
    <property type="entry name" value="HTH-TYPE TRANSCRIPTIONAL REGULATOR CITR"/>
    <property type="match status" value="1"/>
</dbReference>
<dbReference type="GeneID" id="86822209"/>
<dbReference type="PANTHER" id="PTHR30126">
    <property type="entry name" value="HTH-TYPE TRANSCRIPTIONAL REGULATOR"/>
    <property type="match status" value="1"/>
</dbReference>
<comment type="similarity">
    <text evidence="1">Belongs to the LysR transcriptional regulatory family.</text>
</comment>
<keyword evidence="7" id="KW-1185">Reference proteome</keyword>
<evidence type="ECO:0000313" key="6">
    <source>
        <dbReference type="EMBL" id="EEG49380.1"/>
    </source>
</evidence>
<keyword evidence="3" id="KW-0238">DNA-binding</keyword>
<keyword evidence="2" id="KW-0805">Transcription regulation</keyword>
<dbReference type="RefSeq" id="WP_005948449.1">
    <property type="nucleotide sequence ID" value="NZ_CP136423.1"/>
</dbReference>
<reference evidence="6 7" key="2">
    <citation type="submission" date="2009-02" db="EMBL/GenBank/DDBJ databases">
        <title>Draft genome sequence of Blautia hydrogenotrophica DSM 10507 (Ruminococcus hydrogenotrophicus DSM 10507).</title>
        <authorList>
            <person name="Sudarsanam P."/>
            <person name="Ley R."/>
            <person name="Guruge J."/>
            <person name="Turnbaugh P.J."/>
            <person name="Mahowald M."/>
            <person name="Liep D."/>
            <person name="Gordon J."/>
        </authorList>
    </citation>
    <scope>NUCLEOTIDE SEQUENCE [LARGE SCALE GENOMIC DNA]</scope>
    <source>
        <strain evidence="7">DSM 10507 / JCM 14656 / S5a33</strain>
    </source>
</reference>
<dbReference type="InterPro" id="IPR000847">
    <property type="entry name" value="LysR_HTH_N"/>
</dbReference>
<name>C0CLF6_BLAHS</name>
<evidence type="ECO:0000256" key="4">
    <source>
        <dbReference type="ARBA" id="ARBA00023163"/>
    </source>
</evidence>
<dbReference type="PRINTS" id="PR00039">
    <property type="entry name" value="HTHLYSR"/>
</dbReference>
<dbReference type="SUPFAM" id="SSF53850">
    <property type="entry name" value="Periplasmic binding protein-like II"/>
    <property type="match status" value="1"/>
</dbReference>
<dbReference type="eggNOG" id="COG0583">
    <property type="taxonomic scope" value="Bacteria"/>
</dbReference>
<keyword evidence="4" id="KW-0804">Transcription</keyword>
<organism evidence="6 7">
    <name type="scientific">Blautia hydrogenotrophica (strain DSM 10507 / JCM 14656 / S5a33)</name>
    <name type="common">Ruminococcus hydrogenotrophicus</name>
    <dbReference type="NCBI Taxonomy" id="476272"/>
    <lineage>
        <taxon>Bacteria</taxon>
        <taxon>Bacillati</taxon>
        <taxon>Bacillota</taxon>
        <taxon>Clostridia</taxon>
        <taxon>Lachnospirales</taxon>
        <taxon>Lachnospiraceae</taxon>
        <taxon>Blautia</taxon>
    </lineage>
</organism>
<sequence>MSNNLSLYNIFYTVGKTSNISKAAKELYISQPAISKAIRRLEEELQTVLFKRSSRGVFLTDEGKLLFHHVESAFNSLKTGEDLLAHNRTLGISQLRIGGSTTLCKYILLPYLKNFIQAHPHVKLTISCQSTYQTLSLLEEGKIDIGLVGKTQNLKNFSFHPLCPIQDTFVSTKDYLRNLSLRSERKDLFSSATFMMLDEENLTRQYINCAFEKNGITLKNILEITTMDLLIEFSKIGLGIACVIREFVQEELSSGLLQEVNLGLTFPQRTVGFACKKTNLHLPIIESFLKKIG</sequence>
<dbReference type="HOGENOM" id="CLU_039613_6_1_9"/>
<dbReference type="InterPro" id="IPR036388">
    <property type="entry name" value="WH-like_DNA-bd_sf"/>
</dbReference>
<evidence type="ECO:0000256" key="3">
    <source>
        <dbReference type="ARBA" id="ARBA00023125"/>
    </source>
</evidence>
<dbReference type="InterPro" id="IPR036390">
    <property type="entry name" value="WH_DNA-bd_sf"/>
</dbReference>
<evidence type="ECO:0000259" key="5">
    <source>
        <dbReference type="PROSITE" id="PS50931"/>
    </source>
</evidence>
<dbReference type="GO" id="GO:0003700">
    <property type="term" value="F:DNA-binding transcription factor activity"/>
    <property type="evidence" value="ECO:0007669"/>
    <property type="project" value="InterPro"/>
</dbReference>
<evidence type="ECO:0000256" key="2">
    <source>
        <dbReference type="ARBA" id="ARBA00023015"/>
    </source>
</evidence>
<dbReference type="EMBL" id="ACBZ01000083">
    <property type="protein sequence ID" value="EEG49380.1"/>
    <property type="molecule type" value="Genomic_DNA"/>
</dbReference>
<feature type="domain" description="HTH lysR-type" evidence="5">
    <location>
        <begin position="10"/>
        <end position="60"/>
    </location>
</feature>
<accession>C0CLF6</accession>
<proteinExistence type="inferred from homology"/>
<reference evidence="6 7" key="1">
    <citation type="submission" date="2009-01" db="EMBL/GenBank/DDBJ databases">
        <authorList>
            <person name="Fulton L."/>
            <person name="Clifton S."/>
            <person name="Fulton B."/>
            <person name="Xu J."/>
            <person name="Minx P."/>
            <person name="Pepin K.H."/>
            <person name="Johnson M."/>
            <person name="Bhonagiri V."/>
            <person name="Nash W.E."/>
            <person name="Mardis E.R."/>
            <person name="Wilson R.K."/>
        </authorList>
    </citation>
    <scope>NUCLEOTIDE SEQUENCE [LARGE SCALE GENOMIC DNA]</scope>
    <source>
        <strain evidence="7">DSM 10507 / JCM 14656 / S5a33</strain>
    </source>
</reference>
<dbReference type="GO" id="GO:0000976">
    <property type="term" value="F:transcription cis-regulatory region binding"/>
    <property type="evidence" value="ECO:0007669"/>
    <property type="project" value="TreeGrafter"/>
</dbReference>
<dbReference type="PATRIC" id="fig|476272.21.peg.2047"/>
<dbReference type="Pfam" id="PF00126">
    <property type="entry name" value="HTH_1"/>
    <property type="match status" value="1"/>
</dbReference>
<protein>
    <recommendedName>
        <fullName evidence="5">HTH lysR-type domain-containing protein</fullName>
    </recommendedName>
</protein>
<dbReference type="PROSITE" id="PS50931">
    <property type="entry name" value="HTH_LYSR"/>
    <property type="match status" value="1"/>
</dbReference>
<gene>
    <name evidence="6" type="ORF">RUMHYD_01677</name>
</gene>
<dbReference type="FunFam" id="1.10.10.10:FF:000001">
    <property type="entry name" value="LysR family transcriptional regulator"/>
    <property type="match status" value="1"/>
</dbReference>
<dbReference type="CDD" id="cd05466">
    <property type="entry name" value="PBP2_LTTR_substrate"/>
    <property type="match status" value="1"/>
</dbReference>
<dbReference type="Pfam" id="PF03466">
    <property type="entry name" value="LysR_substrate"/>
    <property type="match status" value="1"/>
</dbReference>
<evidence type="ECO:0000313" key="7">
    <source>
        <dbReference type="Proteomes" id="UP000003100"/>
    </source>
</evidence>
<dbReference type="SUPFAM" id="SSF46785">
    <property type="entry name" value="Winged helix' DNA-binding domain"/>
    <property type="match status" value="1"/>
</dbReference>